<comment type="caution">
    <text evidence="1">The sequence shown here is derived from an EMBL/GenBank/DDBJ whole genome shotgun (WGS) entry which is preliminary data.</text>
</comment>
<accession>A0ABV4TUJ1</accession>
<dbReference type="RefSeq" id="WP_373655772.1">
    <property type="nucleotide sequence ID" value="NZ_JBGUAW010000005.1"/>
</dbReference>
<name>A0ABV4TUJ1_9GAMM</name>
<dbReference type="EMBL" id="JBGUAW010000005">
    <property type="protein sequence ID" value="MFA9460993.1"/>
    <property type="molecule type" value="Genomic_DNA"/>
</dbReference>
<organism evidence="1 2">
    <name type="scientific">Thiohalorhabdus methylotrophus</name>
    <dbReference type="NCBI Taxonomy" id="3242694"/>
    <lineage>
        <taxon>Bacteria</taxon>
        <taxon>Pseudomonadati</taxon>
        <taxon>Pseudomonadota</taxon>
        <taxon>Gammaproteobacteria</taxon>
        <taxon>Thiohalorhabdales</taxon>
        <taxon>Thiohalorhabdaceae</taxon>
        <taxon>Thiohalorhabdus</taxon>
    </lineage>
</organism>
<protein>
    <submittedName>
        <fullName evidence="1">DUF1365 domain-containing protein</fullName>
    </submittedName>
</protein>
<dbReference type="Proteomes" id="UP001575181">
    <property type="component" value="Unassembled WGS sequence"/>
</dbReference>
<proteinExistence type="predicted"/>
<gene>
    <name evidence="1" type="ORF">ACERLL_09160</name>
</gene>
<evidence type="ECO:0000313" key="2">
    <source>
        <dbReference type="Proteomes" id="UP001575181"/>
    </source>
</evidence>
<evidence type="ECO:0000313" key="1">
    <source>
        <dbReference type="EMBL" id="MFA9460993.1"/>
    </source>
</evidence>
<dbReference type="PANTHER" id="PTHR33973">
    <property type="entry name" value="OS07G0153300 PROTEIN"/>
    <property type="match status" value="1"/>
</dbReference>
<reference evidence="1 2" key="1">
    <citation type="submission" date="2024-08" db="EMBL/GenBank/DDBJ databases">
        <title>Whole-genome sequencing of halo(alkali)philic microorganisms from hypersaline lakes.</title>
        <authorList>
            <person name="Sorokin D.Y."/>
            <person name="Merkel A.Y."/>
            <person name="Messina E."/>
            <person name="Yakimov M."/>
        </authorList>
    </citation>
    <scope>NUCLEOTIDE SEQUENCE [LARGE SCALE GENOMIC DNA]</scope>
    <source>
        <strain evidence="1 2">Cl-TMA</strain>
    </source>
</reference>
<keyword evidence="2" id="KW-1185">Reference proteome</keyword>
<dbReference type="Pfam" id="PF07103">
    <property type="entry name" value="DUF1365"/>
    <property type="match status" value="1"/>
</dbReference>
<dbReference type="InterPro" id="IPR010775">
    <property type="entry name" value="DUF1365"/>
</dbReference>
<dbReference type="PANTHER" id="PTHR33973:SF4">
    <property type="entry name" value="OS07G0153300 PROTEIN"/>
    <property type="match status" value="1"/>
</dbReference>
<sequence>MSVHSAIYAGTVVHRRYRPVYHAFRYRLFLLYLDLAELDTVFRHRWLWSVERPNLASFRRADHLGPSEQPLDASVRDLVEVRTGRRPAGAIRLLTHLRYFGYCMNPVSFYYCWDPADAHLETIVAEVSNTPWGERHCYVLDAAGQKDTGRRHHFRFPKDFHVSPFMGMEDTYDWRFTEPGTRLAVVMRNEGGEGCHFEAAMGLRRRPLDGSNLARVLARHPFMTGRVVAGIYAQAFRLWRKGAHFHPHPKWARSEGK</sequence>